<dbReference type="AlphaFoldDB" id="A0AAE0VQC0"/>
<organism evidence="1 2">
    <name type="scientific">Potamilus streckersoni</name>
    <dbReference type="NCBI Taxonomy" id="2493646"/>
    <lineage>
        <taxon>Eukaryota</taxon>
        <taxon>Metazoa</taxon>
        <taxon>Spiralia</taxon>
        <taxon>Lophotrochozoa</taxon>
        <taxon>Mollusca</taxon>
        <taxon>Bivalvia</taxon>
        <taxon>Autobranchia</taxon>
        <taxon>Heteroconchia</taxon>
        <taxon>Palaeoheterodonta</taxon>
        <taxon>Unionida</taxon>
        <taxon>Unionoidea</taxon>
        <taxon>Unionidae</taxon>
        <taxon>Ambleminae</taxon>
        <taxon>Lampsilini</taxon>
        <taxon>Potamilus</taxon>
    </lineage>
</organism>
<protein>
    <submittedName>
        <fullName evidence="1">Uncharacterized protein</fullName>
    </submittedName>
</protein>
<name>A0AAE0VQC0_9BIVA</name>
<sequence>MDEKTPSIIQEFREIYLSASSLPTSMCHLEKLLESRTLGNWQKDLLNLFTEEDLLTEESSRNIFSSGQKSSDR</sequence>
<reference evidence="1" key="3">
    <citation type="submission" date="2023-05" db="EMBL/GenBank/DDBJ databases">
        <authorList>
            <person name="Smith C.H."/>
        </authorList>
    </citation>
    <scope>NUCLEOTIDE SEQUENCE</scope>
    <source>
        <strain evidence="1">CHS0354</strain>
        <tissue evidence="1">Mantle</tissue>
    </source>
</reference>
<reference evidence="1" key="1">
    <citation type="journal article" date="2021" name="Genome Biol. Evol.">
        <title>A High-Quality Reference Genome for a Parasitic Bivalve with Doubly Uniparental Inheritance (Bivalvia: Unionida).</title>
        <authorList>
            <person name="Smith C.H."/>
        </authorList>
    </citation>
    <scope>NUCLEOTIDE SEQUENCE</scope>
    <source>
        <strain evidence="1">CHS0354</strain>
    </source>
</reference>
<dbReference type="Proteomes" id="UP001195483">
    <property type="component" value="Unassembled WGS sequence"/>
</dbReference>
<gene>
    <name evidence="1" type="ORF">CHS0354_033204</name>
</gene>
<keyword evidence="2" id="KW-1185">Reference proteome</keyword>
<evidence type="ECO:0000313" key="1">
    <source>
        <dbReference type="EMBL" id="KAK3586081.1"/>
    </source>
</evidence>
<comment type="caution">
    <text evidence="1">The sequence shown here is derived from an EMBL/GenBank/DDBJ whole genome shotgun (WGS) entry which is preliminary data.</text>
</comment>
<accession>A0AAE0VQC0</accession>
<proteinExistence type="predicted"/>
<evidence type="ECO:0000313" key="2">
    <source>
        <dbReference type="Proteomes" id="UP001195483"/>
    </source>
</evidence>
<reference evidence="1" key="2">
    <citation type="journal article" date="2021" name="Genome Biol. Evol.">
        <title>Developing a high-quality reference genome for a parasitic bivalve with doubly uniparental inheritance (Bivalvia: Unionida).</title>
        <authorList>
            <person name="Smith C.H."/>
        </authorList>
    </citation>
    <scope>NUCLEOTIDE SEQUENCE</scope>
    <source>
        <strain evidence="1">CHS0354</strain>
        <tissue evidence="1">Mantle</tissue>
    </source>
</reference>
<dbReference type="EMBL" id="JAEAOA010001951">
    <property type="protein sequence ID" value="KAK3586081.1"/>
    <property type="molecule type" value="Genomic_DNA"/>
</dbReference>